<dbReference type="EMBL" id="JAGKSB010000013">
    <property type="protein sequence ID" value="MBP3944078.1"/>
    <property type="molecule type" value="Genomic_DNA"/>
</dbReference>
<evidence type="ECO:0000313" key="1">
    <source>
        <dbReference type="EMBL" id="MBP3944078.1"/>
    </source>
</evidence>
<organism evidence="1 2">
    <name type="scientific">Rhinopithecimicrobium faecis</name>
    <dbReference type="NCBI Taxonomy" id="2820698"/>
    <lineage>
        <taxon>Bacteria</taxon>
        <taxon>Pseudomonadati</taxon>
        <taxon>Bacteroidota</taxon>
        <taxon>Sphingobacteriia</taxon>
        <taxon>Sphingobacteriales</taxon>
        <taxon>Sphingobacteriaceae</taxon>
        <taxon>Rhinopithecimicrobium</taxon>
    </lineage>
</organism>
<gene>
    <name evidence="1" type="ORF">J5U18_11000</name>
</gene>
<comment type="caution">
    <text evidence="1">The sequence shown here is derived from an EMBL/GenBank/DDBJ whole genome shotgun (WGS) entry which is preliminary data.</text>
</comment>
<reference evidence="1" key="1">
    <citation type="submission" date="2021-03" db="EMBL/GenBank/DDBJ databases">
        <authorList>
            <person name="Lu T."/>
            <person name="Wang Q."/>
            <person name="Han X."/>
        </authorList>
    </citation>
    <scope>NUCLEOTIDE SEQUENCE</scope>
    <source>
        <strain evidence="1">WQ 2009</strain>
    </source>
</reference>
<dbReference type="Proteomes" id="UP000679691">
    <property type="component" value="Unassembled WGS sequence"/>
</dbReference>
<dbReference type="RefSeq" id="WP_353547584.1">
    <property type="nucleotide sequence ID" value="NZ_JAGKSB010000013.1"/>
</dbReference>
<proteinExistence type="predicted"/>
<sequence>MSNSTKTNYIPPTITCVIVQIENSLANSSVKINPGGDQSDSPQIEDWIEEVDNHNLNF</sequence>
<keyword evidence="2" id="KW-1185">Reference proteome</keyword>
<evidence type="ECO:0000313" key="2">
    <source>
        <dbReference type="Proteomes" id="UP000679691"/>
    </source>
</evidence>
<protein>
    <submittedName>
        <fullName evidence="1">Uncharacterized protein</fullName>
    </submittedName>
</protein>
<dbReference type="AlphaFoldDB" id="A0A8T4HFG3"/>
<accession>A0A8T4HFG3</accession>
<name>A0A8T4HFG3_9SPHI</name>